<reference evidence="1" key="1">
    <citation type="journal article" date="2021" name="PeerJ">
        <title>Extensive microbial diversity within the chicken gut microbiome revealed by metagenomics and culture.</title>
        <authorList>
            <person name="Gilroy R."/>
            <person name="Ravi A."/>
            <person name="Getino M."/>
            <person name="Pursley I."/>
            <person name="Horton D.L."/>
            <person name="Alikhan N.F."/>
            <person name="Baker D."/>
            <person name="Gharbi K."/>
            <person name="Hall N."/>
            <person name="Watson M."/>
            <person name="Adriaenssens E.M."/>
            <person name="Foster-Nyarko E."/>
            <person name="Jarju S."/>
            <person name="Secka A."/>
            <person name="Antonio M."/>
            <person name="Oren A."/>
            <person name="Chaudhuri R.R."/>
            <person name="La Ragione R."/>
            <person name="Hildebrand F."/>
            <person name="Pallen M.J."/>
        </authorList>
    </citation>
    <scope>NUCLEOTIDE SEQUENCE</scope>
    <source>
        <strain evidence="1">ChiSxjej3B15-24422</strain>
    </source>
</reference>
<dbReference type="Proteomes" id="UP000824007">
    <property type="component" value="Unassembled WGS sequence"/>
</dbReference>
<accession>A0A9D1YNZ4</accession>
<gene>
    <name evidence="1" type="ORF">H9831_06100</name>
</gene>
<proteinExistence type="predicted"/>
<evidence type="ECO:0000313" key="2">
    <source>
        <dbReference type="Proteomes" id="UP000824007"/>
    </source>
</evidence>
<sequence length="93" mass="10704">MQSLLYVFAGKFLDKNDLEKVKEVISMTILGELLMNDGIKKGIKEGIKEGIEQGEQKVNRLIQLLIENSRSDEISRAVTDRQFQEQLFKEFSL</sequence>
<organism evidence="1 2">
    <name type="scientific">Candidatus Eisenbergiella pullistercoris</name>
    <dbReference type="NCBI Taxonomy" id="2838555"/>
    <lineage>
        <taxon>Bacteria</taxon>
        <taxon>Bacillati</taxon>
        <taxon>Bacillota</taxon>
        <taxon>Clostridia</taxon>
        <taxon>Lachnospirales</taxon>
        <taxon>Lachnospiraceae</taxon>
        <taxon>Eisenbergiella</taxon>
    </lineage>
</organism>
<reference evidence="1" key="2">
    <citation type="submission" date="2021-04" db="EMBL/GenBank/DDBJ databases">
        <authorList>
            <person name="Gilroy R."/>
        </authorList>
    </citation>
    <scope>NUCLEOTIDE SEQUENCE</scope>
    <source>
        <strain evidence="1">ChiSxjej3B15-24422</strain>
    </source>
</reference>
<comment type="caution">
    <text evidence="1">The sequence shown here is derived from an EMBL/GenBank/DDBJ whole genome shotgun (WGS) entry which is preliminary data.</text>
</comment>
<evidence type="ECO:0000313" key="1">
    <source>
        <dbReference type="EMBL" id="HIY60238.1"/>
    </source>
</evidence>
<dbReference type="AlphaFoldDB" id="A0A9D1YNZ4"/>
<dbReference type="EMBL" id="DXDD01000078">
    <property type="protein sequence ID" value="HIY60238.1"/>
    <property type="molecule type" value="Genomic_DNA"/>
</dbReference>
<name>A0A9D1YNZ4_9FIRM</name>
<protein>
    <submittedName>
        <fullName evidence="1">Uncharacterized protein</fullName>
    </submittedName>
</protein>